<dbReference type="AlphaFoldDB" id="A0AAV5SGB8"/>
<dbReference type="InterPro" id="IPR023346">
    <property type="entry name" value="Lysozyme-like_dom_sf"/>
</dbReference>
<keyword evidence="5" id="KW-1185">Reference proteome</keyword>
<feature type="domain" description="Glycoside hydrolase family 19 catalytic" evidence="3">
    <location>
        <begin position="279"/>
        <end position="419"/>
    </location>
</feature>
<feature type="compositionally biased region" description="Acidic residues" evidence="1">
    <location>
        <begin position="66"/>
        <end position="78"/>
    </location>
</feature>
<dbReference type="SUPFAM" id="SSF53955">
    <property type="entry name" value="Lysozyme-like"/>
    <property type="match status" value="1"/>
</dbReference>
<dbReference type="Gene3D" id="3.30.20.10">
    <property type="entry name" value="Endochitinase, domain 2"/>
    <property type="match status" value="1"/>
</dbReference>
<feature type="region of interest" description="Disordered" evidence="1">
    <location>
        <begin position="55"/>
        <end position="112"/>
    </location>
</feature>
<reference evidence="4" key="1">
    <citation type="submission" date="2023-10" db="EMBL/GenBank/DDBJ databases">
        <title>Genome assembly of Pristionchus species.</title>
        <authorList>
            <person name="Yoshida K."/>
            <person name="Sommer R.J."/>
        </authorList>
    </citation>
    <scope>NUCLEOTIDE SEQUENCE</scope>
    <source>
        <strain evidence="4">RS0144</strain>
    </source>
</reference>
<feature type="domain" description="Glycoside hydrolase family 19 catalytic" evidence="3">
    <location>
        <begin position="123"/>
        <end position="194"/>
    </location>
</feature>
<protein>
    <recommendedName>
        <fullName evidence="3">Glycoside hydrolase family 19 catalytic domain-containing protein</fullName>
    </recommendedName>
</protein>
<name>A0AAV5SGB8_9BILA</name>
<evidence type="ECO:0000256" key="2">
    <source>
        <dbReference type="SAM" id="Phobius"/>
    </source>
</evidence>
<dbReference type="Gene3D" id="1.10.530.10">
    <property type="match status" value="1"/>
</dbReference>
<evidence type="ECO:0000313" key="5">
    <source>
        <dbReference type="Proteomes" id="UP001432027"/>
    </source>
</evidence>
<dbReference type="Pfam" id="PF00182">
    <property type="entry name" value="Glyco_hydro_19"/>
    <property type="match status" value="2"/>
</dbReference>
<dbReference type="GO" id="GO:0006032">
    <property type="term" value="P:chitin catabolic process"/>
    <property type="evidence" value="ECO:0007669"/>
    <property type="project" value="InterPro"/>
</dbReference>
<keyword evidence="2" id="KW-0472">Membrane</keyword>
<gene>
    <name evidence="4" type="ORF">PENTCL1PPCAC_2634</name>
</gene>
<evidence type="ECO:0000256" key="1">
    <source>
        <dbReference type="SAM" id="MobiDB-lite"/>
    </source>
</evidence>
<dbReference type="EMBL" id="BTSX01000001">
    <property type="protein sequence ID" value="GMS80459.1"/>
    <property type="molecule type" value="Genomic_DNA"/>
</dbReference>
<feature type="transmembrane region" description="Helical" evidence="2">
    <location>
        <begin position="502"/>
        <end position="522"/>
    </location>
</feature>
<sequence length="611" mass="68731">CVRMRFFFAGVVTVLLLLSIGVAIGYAFRGRAGPPESISPPTPPDWLRKHVISVEKKKVKPPSPSDSDEEEEEKEEIDNSIKKNSSISKCPASLRFGKGPPKTCRGPSDPLKKPASPLEKWFTMEMFEDLFPFANLGWGPHRCFPYSYEAFVIAARYFPQFGTTSTNKMYSRRENHRRDLSAFFAHAVQETGENNAGLYLGDRSEKEATDCFYRGGFYNWFEGGPTSSFLDPKNPGYSPEDGEKCMMGGRYCAESAELNHFFDCSKKEKNGERKNKTERMYTACYFGRGAIQISYNYNYGMFQDWLNEQEGLEVDLLSSPNLVMTKLDPPLAVMASLWFYMTPQPPKPAMHDIVMGDWNSGETNEEAGYSGPIFGPTSLIINNECNGEDEKNPGGPGESRRIKAFKWFCEYFGVPPGEDRMLTCKDMPVKLDMIPQKMSYQPDWSTTWRNQSCECAPATYGGMISYFDPDFYPARFVAFNAANKKKCEDSVYSNPKMMNSDFAPLAAYFSIGAGCIIVAAVMNKFRAKKNRLDEYADLPEAVKEPLQGKASVKRWITAHFHPNSIDSEEEDALFNVPLNGPAAHEYLTVRISETDDIPGIYSAVATTPTQK</sequence>
<dbReference type="PANTHER" id="PTHR47836">
    <property type="entry name" value="PROTEIN CBG09520-RELATED"/>
    <property type="match status" value="1"/>
</dbReference>
<comment type="caution">
    <text evidence="4">The sequence shown here is derived from an EMBL/GenBank/DDBJ whole genome shotgun (WGS) entry which is preliminary data.</text>
</comment>
<dbReference type="GO" id="GO:0004568">
    <property type="term" value="F:chitinase activity"/>
    <property type="evidence" value="ECO:0007669"/>
    <property type="project" value="InterPro"/>
</dbReference>
<dbReference type="GO" id="GO:0016998">
    <property type="term" value="P:cell wall macromolecule catabolic process"/>
    <property type="evidence" value="ECO:0007669"/>
    <property type="project" value="InterPro"/>
</dbReference>
<keyword evidence="2" id="KW-0812">Transmembrane</keyword>
<organism evidence="4 5">
    <name type="scientific">Pristionchus entomophagus</name>
    <dbReference type="NCBI Taxonomy" id="358040"/>
    <lineage>
        <taxon>Eukaryota</taxon>
        <taxon>Metazoa</taxon>
        <taxon>Ecdysozoa</taxon>
        <taxon>Nematoda</taxon>
        <taxon>Chromadorea</taxon>
        <taxon>Rhabditida</taxon>
        <taxon>Rhabditina</taxon>
        <taxon>Diplogasteromorpha</taxon>
        <taxon>Diplogasteroidea</taxon>
        <taxon>Neodiplogasteridae</taxon>
        <taxon>Pristionchus</taxon>
    </lineage>
</organism>
<dbReference type="InterPro" id="IPR000726">
    <property type="entry name" value="Glyco_hydro_19_cat"/>
</dbReference>
<dbReference type="CDD" id="cd00325">
    <property type="entry name" value="chitinase_GH19"/>
    <property type="match status" value="1"/>
</dbReference>
<feature type="non-terminal residue" evidence="4">
    <location>
        <position position="1"/>
    </location>
</feature>
<evidence type="ECO:0000259" key="3">
    <source>
        <dbReference type="Pfam" id="PF00182"/>
    </source>
</evidence>
<keyword evidence="2" id="KW-1133">Transmembrane helix</keyword>
<dbReference type="PANTHER" id="PTHR47836:SF2">
    <property type="entry name" value="GLYCOSIDE HYDROLASE FAMILY 19 CATALYTIC DOMAIN-CONTAINING PROTEIN"/>
    <property type="match status" value="1"/>
</dbReference>
<evidence type="ECO:0000313" key="4">
    <source>
        <dbReference type="EMBL" id="GMS80459.1"/>
    </source>
</evidence>
<feature type="non-terminal residue" evidence="4">
    <location>
        <position position="611"/>
    </location>
</feature>
<accession>A0AAV5SGB8</accession>
<dbReference type="Proteomes" id="UP001432027">
    <property type="component" value="Unassembled WGS sequence"/>
</dbReference>
<proteinExistence type="predicted"/>